<feature type="transmembrane region" description="Helical" evidence="1">
    <location>
        <begin position="160"/>
        <end position="181"/>
    </location>
</feature>
<protein>
    <submittedName>
        <fullName evidence="3">YqaA family protein</fullName>
    </submittedName>
</protein>
<evidence type="ECO:0000313" key="3">
    <source>
        <dbReference type="EMBL" id="GMG80850.1"/>
    </source>
</evidence>
<feature type="domain" description="VTT" evidence="2">
    <location>
        <begin position="22"/>
        <end position="144"/>
    </location>
</feature>
<dbReference type="InterPro" id="IPR032816">
    <property type="entry name" value="VTT_dom"/>
</dbReference>
<dbReference type="PANTHER" id="PTHR42709:SF11">
    <property type="entry name" value="DEDA FAMILY PROTEIN"/>
    <property type="match status" value="1"/>
</dbReference>
<feature type="transmembrane region" description="Helical" evidence="1">
    <location>
        <begin position="6"/>
        <end position="30"/>
    </location>
</feature>
<name>A0ABQ6LBS0_9RHOB</name>
<dbReference type="Proteomes" id="UP001239909">
    <property type="component" value="Unassembled WGS sequence"/>
</dbReference>
<reference evidence="3 4" key="1">
    <citation type="submission" date="2023-04" db="EMBL/GenBank/DDBJ databases">
        <title>Marinoamorphus aggregata gen. nov., sp. Nov., isolate from tissue of brittle star Ophioplocus japonicus.</title>
        <authorList>
            <person name="Kawano K."/>
            <person name="Sawayama S."/>
            <person name="Nakagawa S."/>
        </authorList>
    </citation>
    <scope>NUCLEOTIDE SEQUENCE [LARGE SCALE GENOMIC DNA]</scope>
    <source>
        <strain evidence="3 4">NKW23</strain>
    </source>
</reference>
<organism evidence="3 4">
    <name type="scientific">Paralimibaculum aggregatum</name>
    <dbReference type="NCBI Taxonomy" id="3036245"/>
    <lineage>
        <taxon>Bacteria</taxon>
        <taxon>Pseudomonadati</taxon>
        <taxon>Pseudomonadota</taxon>
        <taxon>Alphaproteobacteria</taxon>
        <taxon>Rhodobacterales</taxon>
        <taxon>Paracoccaceae</taxon>
        <taxon>Paralimibaculum</taxon>
    </lineage>
</organism>
<feature type="transmembrane region" description="Helical" evidence="1">
    <location>
        <begin position="42"/>
        <end position="67"/>
    </location>
</feature>
<comment type="caution">
    <text evidence="3">The sequence shown here is derived from an EMBL/GenBank/DDBJ whole genome shotgun (WGS) entry which is preliminary data.</text>
</comment>
<proteinExistence type="predicted"/>
<dbReference type="Pfam" id="PF09335">
    <property type="entry name" value="VTT_dom"/>
    <property type="match status" value="1"/>
</dbReference>
<keyword evidence="1" id="KW-0472">Membrane</keyword>
<keyword evidence="1" id="KW-0812">Transmembrane</keyword>
<dbReference type="InterPro" id="IPR051311">
    <property type="entry name" value="DedA_domain"/>
</dbReference>
<keyword evidence="4" id="KW-1185">Reference proteome</keyword>
<dbReference type="PANTHER" id="PTHR42709">
    <property type="entry name" value="ALKALINE PHOSPHATASE LIKE PROTEIN"/>
    <property type="match status" value="1"/>
</dbReference>
<gene>
    <name evidence="3" type="ORF">LNKW23_00620</name>
</gene>
<accession>A0ABQ6LBS0</accession>
<dbReference type="EMBL" id="BSYI01000001">
    <property type="protein sequence ID" value="GMG80850.1"/>
    <property type="molecule type" value="Genomic_DNA"/>
</dbReference>
<evidence type="ECO:0000256" key="1">
    <source>
        <dbReference type="SAM" id="Phobius"/>
    </source>
</evidence>
<keyword evidence="1" id="KW-1133">Transmembrane helix</keyword>
<evidence type="ECO:0000259" key="2">
    <source>
        <dbReference type="Pfam" id="PF09335"/>
    </source>
</evidence>
<sequence>MAERRDALWLLAGVSFAESSVFPITPLVMLIPMVLARPDRAWLIAAVCTAASVAGGVAGYAIGALLFEEVGQPVLAFYGKEDAFGEAAEMFNENGFAAVLTAAFTPFPYKVITIASGVTGLALSTLVLASIVGRGAQFFLVAAILWKFGPPARAFIERRLGLVASVGAALLIGGFAAVKFLI</sequence>
<evidence type="ECO:0000313" key="4">
    <source>
        <dbReference type="Proteomes" id="UP001239909"/>
    </source>
</evidence>